<dbReference type="EMBL" id="LWQS01000053">
    <property type="protein sequence ID" value="OAN45524.1"/>
    <property type="molecule type" value="Genomic_DNA"/>
</dbReference>
<proteinExistence type="predicted"/>
<keyword evidence="1" id="KW-0812">Transmembrane</keyword>
<name>A0A178MCD8_9CHLR</name>
<protein>
    <submittedName>
        <fullName evidence="2">Uncharacterized protein</fullName>
    </submittedName>
</protein>
<dbReference type="Proteomes" id="UP000078287">
    <property type="component" value="Unassembled WGS sequence"/>
</dbReference>
<feature type="transmembrane region" description="Helical" evidence="1">
    <location>
        <begin position="111"/>
        <end position="136"/>
    </location>
</feature>
<evidence type="ECO:0000313" key="2">
    <source>
        <dbReference type="EMBL" id="OAN45524.1"/>
    </source>
</evidence>
<dbReference type="RefSeq" id="WP_066787377.1">
    <property type="nucleotide sequence ID" value="NZ_LWQS01000053.1"/>
</dbReference>
<keyword evidence="3" id="KW-1185">Reference proteome</keyword>
<sequence>MEYGRDGELTDAELAEVEAETRALLARWGEPKMAAPPADLSARVVRRLSTTPAHRGWRWRPLWLAAPLVLLVLGVWGLSIDSNGPASLFGDPATGAGRYVLGITLVAKPLWHLWLAGAGWWLLGLFVLVGAGWLWWRLILDAPLAEVWQ</sequence>
<gene>
    <name evidence="2" type="ORF">A6A03_14265</name>
</gene>
<evidence type="ECO:0000313" key="3">
    <source>
        <dbReference type="Proteomes" id="UP000078287"/>
    </source>
</evidence>
<dbReference type="OrthoDB" id="163289at2"/>
<reference evidence="2 3" key="1">
    <citation type="submission" date="2016-04" db="EMBL/GenBank/DDBJ databases">
        <title>Chloroflexus islandicus sp. nov., a thermophilic filamentous anoxygenic phototrophic bacterium from geyser Strokkur (Iceland).</title>
        <authorList>
            <person name="Gaisin V.A."/>
            <person name="Kalashnikov A.M."/>
            <person name="Sukhacheva M.V."/>
            <person name="Grouzdev D.S."/>
            <person name="Ivanov T.M."/>
            <person name="Kuznetsov B."/>
            <person name="Gorlenko V.M."/>
        </authorList>
    </citation>
    <scope>NUCLEOTIDE SEQUENCE [LARGE SCALE GENOMIC DNA]</scope>
    <source>
        <strain evidence="3">isl-2</strain>
    </source>
</reference>
<dbReference type="AlphaFoldDB" id="A0A178MCD8"/>
<feature type="transmembrane region" description="Helical" evidence="1">
    <location>
        <begin position="62"/>
        <end position="80"/>
    </location>
</feature>
<keyword evidence="1" id="KW-1133">Transmembrane helix</keyword>
<dbReference type="STRING" id="1707952.A6A03_14265"/>
<comment type="caution">
    <text evidence="2">The sequence shown here is derived from an EMBL/GenBank/DDBJ whole genome shotgun (WGS) entry which is preliminary data.</text>
</comment>
<organism evidence="2 3">
    <name type="scientific">Chloroflexus islandicus</name>
    <dbReference type="NCBI Taxonomy" id="1707952"/>
    <lineage>
        <taxon>Bacteria</taxon>
        <taxon>Bacillati</taxon>
        <taxon>Chloroflexota</taxon>
        <taxon>Chloroflexia</taxon>
        <taxon>Chloroflexales</taxon>
        <taxon>Chloroflexineae</taxon>
        <taxon>Chloroflexaceae</taxon>
        <taxon>Chloroflexus</taxon>
    </lineage>
</organism>
<accession>A0A178MCD8</accession>
<keyword evidence="1" id="KW-0472">Membrane</keyword>
<evidence type="ECO:0000256" key="1">
    <source>
        <dbReference type="SAM" id="Phobius"/>
    </source>
</evidence>